<evidence type="ECO:0000256" key="1">
    <source>
        <dbReference type="ARBA" id="ARBA00023002"/>
    </source>
</evidence>
<comment type="caution">
    <text evidence="4">The sequence shown here is derived from an EMBL/GenBank/DDBJ whole genome shotgun (WGS) entry which is preliminary data.</text>
</comment>
<name>A0ABW5FNM3_9PSEU</name>
<accession>A0ABW5FNM3</accession>
<dbReference type="RefSeq" id="WP_378263588.1">
    <property type="nucleotide sequence ID" value="NZ_JBHUKR010000006.1"/>
</dbReference>
<sequence>MTFTGYTNKTPSPNPALRGKRVAIVGAGPGGLSAGIALRQAGFDVKIFERHDSVAGVGGAILLNAIGIHILRGYGIAVDDIYTASVARFKSHDGVQRVLWRTEQELLDKARVPGWISGMMRSEVYDRMLTVVPDGMIVTGHEFTRFSDAGDEVVLHFANGASYRADLLIGADGIDSRARLQMFGGGEAKHLGIAVYLGWCEIDGPSRDEMVLRHSDLYQLGYAPLRYRDKDCFEWWFVEPCTPTQQAPEDPLSYIKERISDFESPVMDIVGATDPDHALFRWVVKYRDPLKTWTQGRVTLLGDACHPTSPYAGYGAGMAIEDGFFLGRYLAGANLSDPSELAAGLGKYEEQRLEYTNKMTAFARLLGKVFHEWPKPLRKFRDFMMNHTGIPDKQISDGYTKDGQSLLKAILEAERQSR</sequence>
<keyword evidence="5" id="KW-1185">Reference proteome</keyword>
<reference evidence="5" key="1">
    <citation type="journal article" date="2019" name="Int. J. Syst. Evol. Microbiol.">
        <title>The Global Catalogue of Microorganisms (GCM) 10K type strain sequencing project: providing services to taxonomists for standard genome sequencing and annotation.</title>
        <authorList>
            <consortium name="The Broad Institute Genomics Platform"/>
            <consortium name="The Broad Institute Genome Sequencing Center for Infectious Disease"/>
            <person name="Wu L."/>
            <person name="Ma J."/>
        </authorList>
    </citation>
    <scope>NUCLEOTIDE SEQUENCE [LARGE SCALE GENOMIC DNA]</scope>
    <source>
        <strain evidence="5">CGMCC 4.7645</strain>
    </source>
</reference>
<dbReference type="InterPro" id="IPR002938">
    <property type="entry name" value="FAD-bd"/>
</dbReference>
<evidence type="ECO:0000259" key="3">
    <source>
        <dbReference type="Pfam" id="PF01494"/>
    </source>
</evidence>
<keyword evidence="1" id="KW-0560">Oxidoreductase</keyword>
<dbReference type="PANTHER" id="PTHR13789:SF309">
    <property type="entry name" value="PUTATIVE (AFU_ORTHOLOGUE AFUA_6G14510)-RELATED"/>
    <property type="match status" value="1"/>
</dbReference>
<evidence type="ECO:0000313" key="5">
    <source>
        <dbReference type="Proteomes" id="UP001597417"/>
    </source>
</evidence>
<dbReference type="PRINTS" id="PR00420">
    <property type="entry name" value="RNGMNOXGNASE"/>
</dbReference>
<organism evidence="4 5">
    <name type="scientific">Amycolatopsis pigmentata</name>
    <dbReference type="NCBI Taxonomy" id="450801"/>
    <lineage>
        <taxon>Bacteria</taxon>
        <taxon>Bacillati</taxon>
        <taxon>Actinomycetota</taxon>
        <taxon>Actinomycetes</taxon>
        <taxon>Pseudonocardiales</taxon>
        <taxon>Pseudonocardiaceae</taxon>
        <taxon>Amycolatopsis</taxon>
    </lineage>
</organism>
<dbReference type="SUPFAM" id="SSF51905">
    <property type="entry name" value="FAD/NAD(P)-binding domain"/>
    <property type="match status" value="1"/>
</dbReference>
<dbReference type="Pfam" id="PF01494">
    <property type="entry name" value="FAD_binding_3"/>
    <property type="match status" value="1"/>
</dbReference>
<keyword evidence="2" id="KW-0503">Monooxygenase</keyword>
<dbReference type="Gene3D" id="3.50.50.60">
    <property type="entry name" value="FAD/NAD(P)-binding domain"/>
    <property type="match status" value="1"/>
</dbReference>
<feature type="domain" description="FAD-binding" evidence="3">
    <location>
        <begin position="22"/>
        <end position="362"/>
    </location>
</feature>
<evidence type="ECO:0000256" key="2">
    <source>
        <dbReference type="ARBA" id="ARBA00023033"/>
    </source>
</evidence>
<protein>
    <submittedName>
        <fullName evidence="4">FAD-dependent oxidoreductase</fullName>
    </submittedName>
</protein>
<dbReference type="InterPro" id="IPR036188">
    <property type="entry name" value="FAD/NAD-bd_sf"/>
</dbReference>
<dbReference type="Proteomes" id="UP001597417">
    <property type="component" value="Unassembled WGS sequence"/>
</dbReference>
<proteinExistence type="predicted"/>
<dbReference type="PANTHER" id="PTHR13789">
    <property type="entry name" value="MONOOXYGENASE"/>
    <property type="match status" value="1"/>
</dbReference>
<dbReference type="InterPro" id="IPR050493">
    <property type="entry name" value="FAD-dep_Monooxygenase_BioMet"/>
</dbReference>
<dbReference type="EMBL" id="JBHUKR010000006">
    <property type="protein sequence ID" value="MFD2416628.1"/>
    <property type="molecule type" value="Genomic_DNA"/>
</dbReference>
<gene>
    <name evidence="4" type="ORF">ACFSXZ_09860</name>
</gene>
<evidence type="ECO:0000313" key="4">
    <source>
        <dbReference type="EMBL" id="MFD2416628.1"/>
    </source>
</evidence>